<gene>
    <name evidence="1" type="primary">pyrG_3</name>
    <name evidence="1" type="ORF">CM83_10693</name>
    <name evidence="2" type="ORF">g.489</name>
</gene>
<dbReference type="AlphaFoldDB" id="A0A0A9WCI1"/>
<reference evidence="2" key="3">
    <citation type="journal article" date="2016" name="Gigascience">
        <title>De novo construction of an expanded transcriptome assembly for the western tarnished plant bug, Lygus hesperus.</title>
        <authorList>
            <person name="Tassone E.E."/>
            <person name="Geib S.M."/>
            <person name="Hall B."/>
            <person name="Fabrick J.A."/>
            <person name="Brent C.S."/>
            <person name="Hull J.J."/>
        </authorList>
    </citation>
    <scope>NUCLEOTIDE SEQUENCE</scope>
</reference>
<dbReference type="EMBL" id="GDHC01001966">
    <property type="protein sequence ID" value="JAQ16663.1"/>
    <property type="molecule type" value="Transcribed_RNA"/>
</dbReference>
<proteinExistence type="predicted"/>
<sequence length="124" mass="14049">MEPQCEWVVQYFEKKAYFSSIIEGKTGIIKGESNVRQLPVYYHKIDGKTVRVRSIMECSSIGDVRAAVKAMQKPYTRVDTAKLLKELEKHRKQFCDIIAACTGVLSSVVETEGYNNLCKILSNP</sequence>
<evidence type="ECO:0000313" key="2">
    <source>
        <dbReference type="EMBL" id="JAQ16663.1"/>
    </source>
</evidence>
<name>A0A0A9WCI1_LYGHE</name>
<protein>
    <submittedName>
        <fullName evidence="1">CTP synthase</fullName>
    </submittedName>
</protein>
<dbReference type="EMBL" id="GBHO01037477">
    <property type="protein sequence ID" value="JAG06127.1"/>
    <property type="molecule type" value="Transcribed_RNA"/>
</dbReference>
<accession>A0A0A9WCI1</accession>
<reference evidence="1" key="1">
    <citation type="journal article" date="2014" name="PLoS ONE">
        <title>Transcriptome-Based Identification of ABC Transporters in the Western Tarnished Plant Bug Lygus hesperus.</title>
        <authorList>
            <person name="Hull J.J."/>
            <person name="Chaney K."/>
            <person name="Geib S.M."/>
            <person name="Fabrick J.A."/>
            <person name="Brent C.S."/>
            <person name="Walsh D."/>
            <person name="Lavine L.C."/>
        </authorList>
    </citation>
    <scope>NUCLEOTIDE SEQUENCE</scope>
</reference>
<reference evidence="1" key="2">
    <citation type="submission" date="2014-07" db="EMBL/GenBank/DDBJ databases">
        <authorList>
            <person name="Hull J."/>
        </authorList>
    </citation>
    <scope>NUCLEOTIDE SEQUENCE</scope>
</reference>
<evidence type="ECO:0000313" key="1">
    <source>
        <dbReference type="EMBL" id="JAG06127.1"/>
    </source>
</evidence>
<organism evidence="1">
    <name type="scientific">Lygus hesperus</name>
    <name type="common">Western plant bug</name>
    <dbReference type="NCBI Taxonomy" id="30085"/>
    <lineage>
        <taxon>Eukaryota</taxon>
        <taxon>Metazoa</taxon>
        <taxon>Ecdysozoa</taxon>
        <taxon>Arthropoda</taxon>
        <taxon>Hexapoda</taxon>
        <taxon>Insecta</taxon>
        <taxon>Pterygota</taxon>
        <taxon>Neoptera</taxon>
        <taxon>Paraneoptera</taxon>
        <taxon>Hemiptera</taxon>
        <taxon>Heteroptera</taxon>
        <taxon>Panheteroptera</taxon>
        <taxon>Cimicomorpha</taxon>
        <taxon>Miridae</taxon>
        <taxon>Mirini</taxon>
        <taxon>Lygus</taxon>
    </lineage>
</organism>